<organism evidence="6 7">
    <name type="scientific">Paenibacillus pasadenensis</name>
    <dbReference type="NCBI Taxonomy" id="217090"/>
    <lineage>
        <taxon>Bacteria</taxon>
        <taxon>Bacillati</taxon>
        <taxon>Bacillota</taxon>
        <taxon>Bacilli</taxon>
        <taxon>Bacillales</taxon>
        <taxon>Paenibacillaceae</taxon>
        <taxon>Paenibacillus</taxon>
    </lineage>
</organism>
<feature type="transmembrane region" description="Helical" evidence="2">
    <location>
        <begin position="894"/>
        <end position="914"/>
    </location>
</feature>
<feature type="transmembrane region" description="Helical" evidence="2">
    <location>
        <begin position="478"/>
        <end position="497"/>
    </location>
</feature>
<feature type="transmembrane region" description="Helical" evidence="2">
    <location>
        <begin position="1154"/>
        <end position="1171"/>
    </location>
</feature>
<feature type="transmembrane region" description="Helical" evidence="2">
    <location>
        <begin position="697"/>
        <end position="715"/>
    </location>
</feature>
<feature type="transmembrane region" description="Helical" evidence="2">
    <location>
        <begin position="997"/>
        <end position="1015"/>
    </location>
</feature>
<dbReference type="InterPro" id="IPR027005">
    <property type="entry name" value="PMT-like"/>
</dbReference>
<evidence type="ECO:0000259" key="5">
    <source>
        <dbReference type="Pfam" id="PF16192"/>
    </source>
</evidence>
<dbReference type="AlphaFoldDB" id="A0A2N5N4B5"/>
<dbReference type="Proteomes" id="UP000234789">
    <property type="component" value="Unassembled WGS sequence"/>
</dbReference>
<feature type="transmembrane region" description="Helical" evidence="2">
    <location>
        <begin position="362"/>
        <end position="381"/>
    </location>
</feature>
<dbReference type="InterPro" id="IPR032421">
    <property type="entry name" value="PMT_4TMC"/>
</dbReference>
<feature type="transmembrane region" description="Helical" evidence="2">
    <location>
        <begin position="1178"/>
        <end position="1195"/>
    </location>
</feature>
<keyword evidence="2" id="KW-1133">Transmembrane helix</keyword>
<name>A0A2N5N4B5_9BACL</name>
<dbReference type="Pfam" id="PF13231">
    <property type="entry name" value="PMT_2"/>
    <property type="match status" value="2"/>
</dbReference>
<feature type="transmembrane region" description="Helical" evidence="2">
    <location>
        <begin position="587"/>
        <end position="607"/>
    </location>
</feature>
<feature type="chain" id="PRO_5014950518" description="Dolichyl-phosphate-mannose--protein mannosyltransferase" evidence="3">
    <location>
        <begin position="20"/>
        <end position="1277"/>
    </location>
</feature>
<feature type="transmembrane region" description="Helical" evidence="2">
    <location>
        <begin position="252"/>
        <end position="270"/>
    </location>
</feature>
<accession>A0A2N5N4B5</accession>
<feature type="transmembrane region" description="Helical" evidence="2">
    <location>
        <begin position="619"/>
        <end position="639"/>
    </location>
</feature>
<feature type="transmembrane region" description="Helical" evidence="2">
    <location>
        <begin position="447"/>
        <end position="466"/>
    </location>
</feature>
<comment type="caution">
    <text evidence="6">The sequence shown here is derived from an EMBL/GenBank/DDBJ whole genome shotgun (WGS) entry which is preliminary data.</text>
</comment>
<keyword evidence="2" id="KW-0472">Membrane</keyword>
<feature type="domain" description="Glycosyltransferase RgtA/B/C/D-like" evidence="4">
    <location>
        <begin position="874"/>
        <end position="1020"/>
    </location>
</feature>
<feature type="domain" description="Glycosyltransferase RgtA/B/C/D-like" evidence="4">
    <location>
        <begin position="337"/>
        <end position="464"/>
    </location>
</feature>
<evidence type="ECO:0000256" key="3">
    <source>
        <dbReference type="SAM" id="SignalP"/>
    </source>
</evidence>
<proteinExistence type="predicted"/>
<evidence type="ECO:0000313" key="6">
    <source>
        <dbReference type="EMBL" id="PLT45171.1"/>
    </source>
</evidence>
<feature type="signal peptide" evidence="3">
    <location>
        <begin position="1"/>
        <end position="19"/>
    </location>
</feature>
<keyword evidence="7" id="KW-1185">Reference proteome</keyword>
<feature type="transmembrane region" description="Helical" evidence="2">
    <location>
        <begin position="517"/>
        <end position="535"/>
    </location>
</feature>
<feature type="domain" description="Protein O-mannosyl-transferase C-terminal four TM" evidence="5">
    <location>
        <begin position="1095"/>
        <end position="1273"/>
    </location>
</feature>
<gene>
    <name evidence="6" type="ORF">B8V81_3602</name>
</gene>
<keyword evidence="2" id="KW-0812">Transmembrane</keyword>
<dbReference type="UniPathway" id="UPA00378"/>
<evidence type="ECO:0000256" key="1">
    <source>
        <dbReference type="SAM" id="MobiDB-lite"/>
    </source>
</evidence>
<sequence>MAILLVAIMALAGRPPAYAATELIVNGSFEASQDGLPQGWTKDGYKLDESVTAWTLEQGSGSDPAHYVRVASQQPNDARWLQKVAVKPDTLYKLSGMIRASGVPSGSAGANLSVLGVLDTSAPAFDTAGVWQQVELYGRTGPEQQELDVALRLGGYGSETTGTADFAAVSLVEVEGEAAANAVSFDPSTVAPGSGGDSSAGAGAPGFLMPLAIIGGIAFAAALYIGWSAIFGRRVSAGLAAELRRQPEPGRSGRAIWLVLGAGLLLRLLLAPTMQGHPVDYTDFSLWAQRAYETGLNGFFEDGVFADYPPGYIYVLWVLGMLKSALGLGFGAGPEILLVKLPALLADLAAGWLLYDLARRRFGTRLSAFLAALYVFSPAVWLDSALWAQVDSVMTLLVLLAVRALTSSRYASGAAWLAVAVLVKPQAVLFLPLLLFALLSSRRPADWLKAAGAGIGSALLLLLPFAIGREPGWIIEHYGNMFASYPYATLNAFNLYGLLGYNGIETTRTWLGLELSAWGNVGALAALVAMGLICWKKGREGLYLAAFAGALLVFLLKTGMHERYLYPALAFALAAFIVSGSKRLLALYGALTLTVLANTAPVLRDAIEQSFYRANGDGLMVTVSLLQLLAGAALVHLVVQLVRGRSYGSLALAAGGAWKLPDAPAPQRAAGSAASANEPSGPEPYEDTTRISRRKEWLPIAGLVAVYAILMFWQLGDAKAPSTPWAPTQASHEVTVQLEGGPQPADHVMLYAGIGSGTVQVALSADGTTFGAPAEQKLDGGTVFQWKSIGIGGQTIQAVRITGTPGVVLYEAGVIDADGRTMPLLDTGGSPLFDEQSLVPAKPSYKNSMYFDEIYHARTAFEHLHRIEPYETTHPPLGKVIIMAGVSIFGMNPFGWRVMGGLAGLLLIPAMYALARGLFNSRKAGLLAASLILLDFMPLVQSRIGTVDTYAVLFILLSYHFMNRFLQRNVVGARLWPALQAFALSGVFFGLGASVKWVGVYSGAGLAVLFFGSIYRRWKASREGAPGVSGASRGADAARGGAGIPRGAEAAAAESRVPAKLIGAGFLFFVAVPAVVYALTYIPFMLVPGPGHGLRNVIEFQKFMYDYHSKLVATHPFASTWWEWPIIRRPIWYYGGSGLAEGQIASIMSLGNPLIWWAGIPCALAAFAAAWKRRSRALLVITIGLLSQYLPWVGIPRLTFIYHYYATVPFLILCIVYVLIRLPEKMDRSSANLATGLYVGIAAALLAMFYPVLTGLTISRSYAEHFLKWFGSWTFFS</sequence>
<dbReference type="InterPro" id="IPR038731">
    <property type="entry name" value="RgtA/B/C-like"/>
</dbReference>
<evidence type="ECO:0000313" key="7">
    <source>
        <dbReference type="Proteomes" id="UP000234789"/>
    </source>
</evidence>
<feature type="compositionally biased region" description="Low complexity" evidence="1">
    <location>
        <begin position="665"/>
        <end position="680"/>
    </location>
</feature>
<feature type="transmembrane region" description="Helical" evidence="2">
    <location>
        <begin position="207"/>
        <end position="231"/>
    </location>
</feature>
<feature type="transmembrane region" description="Helical" evidence="2">
    <location>
        <begin position="973"/>
        <end position="991"/>
    </location>
</feature>
<reference evidence="6 7" key="1">
    <citation type="submission" date="2017-05" db="EMBL/GenBank/DDBJ databases">
        <title>Functional genome analysis of Paenibacillus pasadenensis strain R16: insights on endophytic life style and antifungal activity.</title>
        <authorList>
            <person name="Passera A."/>
            <person name="Marcolungo L."/>
            <person name="Casati P."/>
            <person name="Brasca M."/>
            <person name="Quaglino F."/>
            <person name="Delledonne M."/>
        </authorList>
    </citation>
    <scope>NUCLEOTIDE SEQUENCE [LARGE SCALE GENOMIC DNA]</scope>
    <source>
        <strain evidence="6 7">R16</strain>
    </source>
</reference>
<evidence type="ECO:0008006" key="8">
    <source>
        <dbReference type="Google" id="ProtNLM"/>
    </source>
</evidence>
<feature type="region of interest" description="Disordered" evidence="1">
    <location>
        <begin position="665"/>
        <end position="689"/>
    </location>
</feature>
<dbReference type="EMBL" id="NFEZ01000004">
    <property type="protein sequence ID" value="PLT45171.1"/>
    <property type="molecule type" value="Genomic_DNA"/>
</dbReference>
<protein>
    <recommendedName>
        <fullName evidence="8">Dolichyl-phosphate-mannose--protein mannosyltransferase</fullName>
    </recommendedName>
</protein>
<feature type="transmembrane region" description="Helical" evidence="2">
    <location>
        <begin position="413"/>
        <end position="435"/>
    </location>
</feature>
<dbReference type="Gene3D" id="2.60.120.260">
    <property type="entry name" value="Galactose-binding domain-like"/>
    <property type="match status" value="1"/>
</dbReference>
<feature type="transmembrane region" description="Helical" evidence="2">
    <location>
        <begin position="542"/>
        <end position="558"/>
    </location>
</feature>
<feature type="transmembrane region" description="Helical" evidence="2">
    <location>
        <begin position="1201"/>
        <end position="1220"/>
    </location>
</feature>
<evidence type="ECO:0000256" key="2">
    <source>
        <dbReference type="SAM" id="Phobius"/>
    </source>
</evidence>
<dbReference type="Pfam" id="PF16192">
    <property type="entry name" value="PMT_4TMC"/>
    <property type="match status" value="1"/>
</dbReference>
<dbReference type="PANTHER" id="PTHR10050">
    <property type="entry name" value="DOLICHYL-PHOSPHATE-MANNOSE--PROTEIN MANNOSYLTRANSFERASE"/>
    <property type="match status" value="1"/>
</dbReference>
<feature type="transmembrane region" description="Helical" evidence="2">
    <location>
        <begin position="1061"/>
        <end position="1084"/>
    </location>
</feature>
<feature type="transmembrane region" description="Helical" evidence="2">
    <location>
        <begin position="1232"/>
        <end position="1253"/>
    </location>
</feature>
<keyword evidence="3" id="KW-0732">Signal</keyword>
<evidence type="ECO:0000259" key="4">
    <source>
        <dbReference type="Pfam" id="PF13231"/>
    </source>
</evidence>